<gene>
    <name evidence="2" type="ORF">U9M48_031550</name>
</gene>
<evidence type="ECO:0000313" key="2">
    <source>
        <dbReference type="EMBL" id="WVZ84524.1"/>
    </source>
</evidence>
<keyword evidence="3" id="KW-1185">Reference proteome</keyword>
<keyword evidence="1" id="KW-0812">Transmembrane</keyword>
<accession>A0AAQ3U2T1</accession>
<keyword evidence="1" id="KW-1133">Transmembrane helix</keyword>
<reference evidence="2 3" key="1">
    <citation type="submission" date="2024-02" db="EMBL/GenBank/DDBJ databases">
        <title>High-quality chromosome-scale genome assembly of Pensacola bahiagrass (Paspalum notatum Flugge var. saurae).</title>
        <authorList>
            <person name="Vega J.M."/>
            <person name="Podio M."/>
            <person name="Orjuela J."/>
            <person name="Siena L.A."/>
            <person name="Pessino S.C."/>
            <person name="Combes M.C."/>
            <person name="Mariac C."/>
            <person name="Albertini E."/>
            <person name="Pupilli F."/>
            <person name="Ortiz J.P.A."/>
            <person name="Leblanc O."/>
        </authorList>
    </citation>
    <scope>NUCLEOTIDE SEQUENCE [LARGE SCALE GENOMIC DNA]</scope>
    <source>
        <strain evidence="2">R1</strain>
        <tissue evidence="2">Leaf</tissue>
    </source>
</reference>
<feature type="transmembrane region" description="Helical" evidence="1">
    <location>
        <begin position="42"/>
        <end position="66"/>
    </location>
</feature>
<evidence type="ECO:0000256" key="1">
    <source>
        <dbReference type="SAM" id="Phobius"/>
    </source>
</evidence>
<dbReference type="Proteomes" id="UP001341281">
    <property type="component" value="Chromosome 07"/>
</dbReference>
<organism evidence="2 3">
    <name type="scientific">Paspalum notatum var. saurae</name>
    <dbReference type="NCBI Taxonomy" id="547442"/>
    <lineage>
        <taxon>Eukaryota</taxon>
        <taxon>Viridiplantae</taxon>
        <taxon>Streptophyta</taxon>
        <taxon>Embryophyta</taxon>
        <taxon>Tracheophyta</taxon>
        <taxon>Spermatophyta</taxon>
        <taxon>Magnoliopsida</taxon>
        <taxon>Liliopsida</taxon>
        <taxon>Poales</taxon>
        <taxon>Poaceae</taxon>
        <taxon>PACMAD clade</taxon>
        <taxon>Panicoideae</taxon>
        <taxon>Andropogonodae</taxon>
        <taxon>Paspaleae</taxon>
        <taxon>Paspalinae</taxon>
        <taxon>Paspalum</taxon>
    </lineage>
</organism>
<sequence>MYKPLSLPINLVFVYGDPHHSRTTSIWQDNYHFVVQYSDLNLILLIGIGCLISAILSNNVVSLTWVTTLLERKFSHTAKQCWLRSASIPFHLKTTYLASNLKVWIKKKPKITEHLQQIENHILIE</sequence>
<proteinExistence type="predicted"/>
<protein>
    <submittedName>
        <fullName evidence="2">Uncharacterized protein</fullName>
    </submittedName>
</protein>
<evidence type="ECO:0000313" key="3">
    <source>
        <dbReference type="Proteomes" id="UP001341281"/>
    </source>
</evidence>
<name>A0AAQ3U2T1_PASNO</name>
<keyword evidence="1" id="KW-0472">Membrane</keyword>
<dbReference type="AlphaFoldDB" id="A0AAQ3U2T1"/>
<dbReference type="EMBL" id="CP144751">
    <property type="protein sequence ID" value="WVZ84524.1"/>
    <property type="molecule type" value="Genomic_DNA"/>
</dbReference>